<evidence type="ECO:0000256" key="1">
    <source>
        <dbReference type="SAM" id="MobiDB-lite"/>
    </source>
</evidence>
<evidence type="ECO:0000313" key="2">
    <source>
        <dbReference type="EMBL" id="KAJ1173183.1"/>
    </source>
</evidence>
<dbReference type="AlphaFoldDB" id="A0AAV7TBB3"/>
<accession>A0AAV7TBB3</accession>
<feature type="region of interest" description="Disordered" evidence="1">
    <location>
        <begin position="86"/>
        <end position="135"/>
    </location>
</feature>
<organism evidence="2 3">
    <name type="scientific">Pleurodeles waltl</name>
    <name type="common">Iberian ribbed newt</name>
    <dbReference type="NCBI Taxonomy" id="8319"/>
    <lineage>
        <taxon>Eukaryota</taxon>
        <taxon>Metazoa</taxon>
        <taxon>Chordata</taxon>
        <taxon>Craniata</taxon>
        <taxon>Vertebrata</taxon>
        <taxon>Euteleostomi</taxon>
        <taxon>Amphibia</taxon>
        <taxon>Batrachia</taxon>
        <taxon>Caudata</taxon>
        <taxon>Salamandroidea</taxon>
        <taxon>Salamandridae</taxon>
        <taxon>Pleurodelinae</taxon>
        <taxon>Pleurodeles</taxon>
    </lineage>
</organism>
<gene>
    <name evidence="2" type="ORF">NDU88_005024</name>
</gene>
<keyword evidence="3" id="KW-1185">Reference proteome</keyword>
<comment type="caution">
    <text evidence="2">The sequence shown here is derived from an EMBL/GenBank/DDBJ whole genome shotgun (WGS) entry which is preliminary data.</text>
</comment>
<dbReference type="Proteomes" id="UP001066276">
    <property type="component" value="Chromosome 4_1"/>
</dbReference>
<proteinExistence type="predicted"/>
<protein>
    <submittedName>
        <fullName evidence="2">Uncharacterized protein</fullName>
    </submittedName>
</protein>
<evidence type="ECO:0000313" key="3">
    <source>
        <dbReference type="Proteomes" id="UP001066276"/>
    </source>
</evidence>
<reference evidence="2" key="1">
    <citation type="journal article" date="2022" name="bioRxiv">
        <title>Sequencing and chromosome-scale assembly of the giantPleurodeles waltlgenome.</title>
        <authorList>
            <person name="Brown T."/>
            <person name="Elewa A."/>
            <person name="Iarovenko S."/>
            <person name="Subramanian E."/>
            <person name="Araus A.J."/>
            <person name="Petzold A."/>
            <person name="Susuki M."/>
            <person name="Suzuki K.-i.T."/>
            <person name="Hayashi T."/>
            <person name="Toyoda A."/>
            <person name="Oliveira C."/>
            <person name="Osipova E."/>
            <person name="Leigh N.D."/>
            <person name="Simon A."/>
            <person name="Yun M.H."/>
        </authorList>
    </citation>
    <scope>NUCLEOTIDE SEQUENCE</scope>
    <source>
        <strain evidence="2">20211129_DDA</strain>
        <tissue evidence="2">Liver</tissue>
    </source>
</reference>
<sequence>MCTSASVPPKCRRLAMKNPRVEIKAAGGLWGGGEVSNLWEKESIWRVIMALKSTTQLAGVNLGRDVKKRGHRVLGWYLHFRSPQLLSNNAESPNKNPISRRGPQLAAAGSPRGAAHKILSIREPSSGGAQPPPQL</sequence>
<dbReference type="EMBL" id="JANPWB010000007">
    <property type="protein sequence ID" value="KAJ1173183.1"/>
    <property type="molecule type" value="Genomic_DNA"/>
</dbReference>
<name>A0AAV7TBB3_PLEWA</name>
<feature type="compositionally biased region" description="Polar residues" evidence="1">
    <location>
        <begin position="86"/>
        <end position="97"/>
    </location>
</feature>